<dbReference type="AlphaFoldDB" id="A0A3S1APW5"/>
<comment type="caution">
    <text evidence="1">The sequence shown here is derived from an EMBL/GenBank/DDBJ whole genome shotgun (WGS) entry which is preliminary data.</text>
</comment>
<dbReference type="PANTHER" id="PTHR36436:SF6">
    <property type="entry name" value="SLL5081 PROTEIN"/>
    <property type="match status" value="1"/>
</dbReference>
<reference evidence="1 2" key="1">
    <citation type="journal article" date="2019" name="Genome Biol. Evol.">
        <title>Day and night: Metabolic profiles and evolutionary relationships of six axenic non-marine cyanobacteria.</title>
        <authorList>
            <person name="Will S.E."/>
            <person name="Henke P."/>
            <person name="Boedeker C."/>
            <person name="Huang S."/>
            <person name="Brinkmann H."/>
            <person name="Rohde M."/>
            <person name="Jarek M."/>
            <person name="Friedl T."/>
            <person name="Seufert S."/>
            <person name="Schumacher M."/>
            <person name="Overmann J."/>
            <person name="Neumann-Schaal M."/>
            <person name="Petersen J."/>
        </authorList>
    </citation>
    <scope>NUCLEOTIDE SEQUENCE [LARGE SCALE GENOMIC DNA]</scope>
    <source>
        <strain evidence="1 2">PCC 6912</strain>
    </source>
</reference>
<name>A0A3S1APW5_CHLFR</name>
<gene>
    <name evidence="1" type="ORF">PCC6912_04520</name>
</gene>
<keyword evidence="2" id="KW-1185">Reference proteome</keyword>
<dbReference type="Gene3D" id="2.30.320.10">
    <property type="entry name" value="YwqG-like"/>
    <property type="match status" value="1"/>
</dbReference>
<organism evidence="1 2">
    <name type="scientific">Chlorogloeopsis fritschii PCC 6912</name>
    <dbReference type="NCBI Taxonomy" id="211165"/>
    <lineage>
        <taxon>Bacteria</taxon>
        <taxon>Bacillati</taxon>
        <taxon>Cyanobacteriota</taxon>
        <taxon>Cyanophyceae</taxon>
        <taxon>Nostocales</taxon>
        <taxon>Chlorogloeopsidaceae</taxon>
        <taxon>Chlorogloeopsis</taxon>
    </lineage>
</organism>
<evidence type="ECO:0000313" key="2">
    <source>
        <dbReference type="Proteomes" id="UP000268857"/>
    </source>
</evidence>
<dbReference type="RefSeq" id="WP_016872744.1">
    <property type="nucleotide sequence ID" value="NZ_AJLN01000082.1"/>
</dbReference>
<dbReference type="InterPro" id="IPR035948">
    <property type="entry name" value="YwqG-like_sf"/>
</dbReference>
<protein>
    <recommendedName>
        <fullName evidence="3">DUF1963 domain-containing protein</fullName>
    </recommendedName>
</protein>
<evidence type="ECO:0008006" key="3">
    <source>
        <dbReference type="Google" id="ProtNLM"/>
    </source>
</evidence>
<dbReference type="Pfam" id="PF09234">
    <property type="entry name" value="DUF1963"/>
    <property type="match status" value="1"/>
</dbReference>
<dbReference type="PANTHER" id="PTHR36436">
    <property type="entry name" value="SLL5081 PROTEIN"/>
    <property type="match status" value="1"/>
</dbReference>
<dbReference type="SUPFAM" id="SSF103032">
    <property type="entry name" value="Hypothetical protein YwqG"/>
    <property type="match status" value="2"/>
</dbReference>
<accession>A0A3S1APW5</accession>
<dbReference type="Proteomes" id="UP000268857">
    <property type="component" value="Unassembled WGS sequence"/>
</dbReference>
<dbReference type="InterPro" id="IPR015315">
    <property type="entry name" value="DUF1963"/>
</dbReference>
<dbReference type="OrthoDB" id="571198at2"/>
<evidence type="ECO:0000313" key="1">
    <source>
        <dbReference type="EMBL" id="RUR87009.1"/>
    </source>
</evidence>
<dbReference type="EMBL" id="RSCJ01000001">
    <property type="protein sequence ID" value="RUR87009.1"/>
    <property type="molecule type" value="Genomic_DNA"/>
</dbReference>
<proteinExistence type="predicted"/>
<sequence length="298" mass="33960">MHLKAKEQFKQKLSGVKRSAFKPITQPGDGDLTASKFAGKPWLNAGEKWPLCPNSNQPMQFFLQINLDELPQNAKNIFGTGILQLFYCTNVVEIKHDTGLFGKTIEECEKLKEYATKNLPLPQGIAGTVVDWEGDIGKIKFVVYKDCVSDYDGWSPFSPCQLVRIVQPNHQPTEYEIPEMEGLFPAKLIVGWKEVSDYPNWLEIDEFKIPLEKDEEDILDDILMEEFHQGGDKLAGWPDWVQVPEYPKCPICSQPMNQLVFQLESADNIPYTWGDAGVGYILQCPQHKEEVAFLWQCT</sequence>